<dbReference type="OrthoDB" id="3045275at2759"/>
<sequence>MVSFQKHAGGGPALVMSHDTLMTNVSLCVVEHIADHNDTHVLFVPFLGGKHYHTTYRNAAADLMKALEPITGKGGIAIVSPTPHETKGNWAGNPQYYPPWVFVGECKTKVIRDEVARHRIMAVTRDLAIHITLVDTQKKSWTLGHWRDNMNGMVPPSTLRKAAAAQAFSQGPLHTAIAHATQNQEGPADKRVYDFVDSLDAIYIESDSEPIYVLYAKPCTTNHVDWEKICDLFRNTKFATGLTEFTPVGSASRVFGDDTRRLALCYICKLDDHRSDACPYATLPDWLGPNEVLKEGRQGVLAFRRQPNRAHDGGSGVGPSRSRDQPHHRGRGRY</sequence>
<evidence type="ECO:0000313" key="3">
    <source>
        <dbReference type="Proteomes" id="UP000623467"/>
    </source>
</evidence>
<evidence type="ECO:0000256" key="1">
    <source>
        <dbReference type="SAM" id="MobiDB-lite"/>
    </source>
</evidence>
<accession>A0A8H6Z684</accession>
<feature type="region of interest" description="Disordered" evidence="1">
    <location>
        <begin position="303"/>
        <end position="334"/>
    </location>
</feature>
<protein>
    <submittedName>
        <fullName evidence="2">Uncharacterized protein</fullName>
    </submittedName>
</protein>
<keyword evidence="3" id="KW-1185">Reference proteome</keyword>
<reference evidence="2" key="1">
    <citation type="submission" date="2020-05" db="EMBL/GenBank/DDBJ databases">
        <title>Mycena genomes resolve the evolution of fungal bioluminescence.</title>
        <authorList>
            <person name="Tsai I.J."/>
        </authorList>
    </citation>
    <scope>NUCLEOTIDE SEQUENCE</scope>
    <source>
        <strain evidence="2">160909Yilan</strain>
    </source>
</reference>
<comment type="caution">
    <text evidence="2">The sequence shown here is derived from an EMBL/GenBank/DDBJ whole genome shotgun (WGS) entry which is preliminary data.</text>
</comment>
<name>A0A8H6Z684_9AGAR</name>
<dbReference type="EMBL" id="JACAZH010000004">
    <property type="protein sequence ID" value="KAF7370010.1"/>
    <property type="molecule type" value="Genomic_DNA"/>
</dbReference>
<proteinExistence type="predicted"/>
<evidence type="ECO:0000313" key="2">
    <source>
        <dbReference type="EMBL" id="KAF7370010.1"/>
    </source>
</evidence>
<gene>
    <name evidence="2" type="ORF">MSAN_00631000</name>
</gene>
<dbReference type="Proteomes" id="UP000623467">
    <property type="component" value="Unassembled WGS sequence"/>
</dbReference>
<dbReference type="AlphaFoldDB" id="A0A8H6Z684"/>
<organism evidence="2 3">
    <name type="scientific">Mycena sanguinolenta</name>
    <dbReference type="NCBI Taxonomy" id="230812"/>
    <lineage>
        <taxon>Eukaryota</taxon>
        <taxon>Fungi</taxon>
        <taxon>Dikarya</taxon>
        <taxon>Basidiomycota</taxon>
        <taxon>Agaricomycotina</taxon>
        <taxon>Agaricomycetes</taxon>
        <taxon>Agaricomycetidae</taxon>
        <taxon>Agaricales</taxon>
        <taxon>Marasmiineae</taxon>
        <taxon>Mycenaceae</taxon>
        <taxon>Mycena</taxon>
    </lineage>
</organism>